<keyword evidence="10" id="KW-1185">Reference proteome</keyword>
<dbReference type="CDD" id="cd17324">
    <property type="entry name" value="MFS_NepI_like"/>
    <property type="match status" value="1"/>
</dbReference>
<sequence>MSRTRAWIALAALSLGAFLYVTVETLPIGLLAAMASDLGVSESSIGLLVTAYGLVVVVVTIPLTRLTASWPRRRLLVVLLAVFAVATALSALAVNYPSLLAARVAVAVSQSVFWAVVTPAAAGLFPRHLRGRALSMVFAGSSTAPLVGVPLGTWLGQQGGWRLPFLALGLLGVVVLVVVLALLPESPPGAGDADRGTSPDAGRYRTLVVATAIMVAGAFVAFTYIDPFLTRVSGFEPTALGPILLLRGVAGLLGVLAAGLVVSRWGWPSWLAVTAIQAVALGALFVFGTGQAAAVAATALAGFALAGAASVLGVRVLEVAPGATDMASAGTSTSFNVGITGGALLGSALLTTSGPRSLALAGALLTVLALLVVLAEPRLSTRRRSRPAPGEPAGEPQPDAVLLRPDPGPA</sequence>
<dbReference type="EMBL" id="JAMQOL010000044">
    <property type="protein sequence ID" value="MCM4081985.1"/>
    <property type="molecule type" value="Genomic_DNA"/>
</dbReference>
<dbReference type="RefSeq" id="WP_251801699.1">
    <property type="nucleotide sequence ID" value="NZ_JAMQOL010000044.1"/>
</dbReference>
<feature type="region of interest" description="Disordered" evidence="6">
    <location>
        <begin position="381"/>
        <end position="410"/>
    </location>
</feature>
<evidence type="ECO:0000256" key="4">
    <source>
        <dbReference type="ARBA" id="ARBA00022989"/>
    </source>
</evidence>
<feature type="transmembrane region" description="Helical" evidence="7">
    <location>
        <begin position="329"/>
        <end position="351"/>
    </location>
</feature>
<organism evidence="9 10">
    <name type="scientific">Paractinoplanes hotanensis</name>
    <dbReference type="NCBI Taxonomy" id="2906497"/>
    <lineage>
        <taxon>Bacteria</taxon>
        <taxon>Bacillati</taxon>
        <taxon>Actinomycetota</taxon>
        <taxon>Actinomycetes</taxon>
        <taxon>Micromonosporales</taxon>
        <taxon>Micromonosporaceae</taxon>
        <taxon>Paractinoplanes</taxon>
    </lineage>
</organism>
<dbReference type="SUPFAM" id="SSF103473">
    <property type="entry name" value="MFS general substrate transporter"/>
    <property type="match status" value="1"/>
</dbReference>
<dbReference type="PANTHER" id="PTHR43124:SF3">
    <property type="entry name" value="CHLORAMPHENICOL EFFLUX PUMP RV0191"/>
    <property type="match status" value="1"/>
</dbReference>
<dbReference type="Pfam" id="PF07690">
    <property type="entry name" value="MFS_1"/>
    <property type="match status" value="1"/>
</dbReference>
<feature type="transmembrane region" description="Helical" evidence="7">
    <location>
        <begin position="269"/>
        <end position="287"/>
    </location>
</feature>
<feature type="domain" description="Major facilitator superfamily (MFS) profile" evidence="8">
    <location>
        <begin position="9"/>
        <end position="380"/>
    </location>
</feature>
<name>A0ABT0Y7G6_9ACTN</name>
<feature type="transmembrane region" description="Helical" evidence="7">
    <location>
        <begin position="244"/>
        <end position="262"/>
    </location>
</feature>
<protein>
    <submittedName>
        <fullName evidence="9">MFS transporter</fullName>
    </submittedName>
</protein>
<keyword evidence="2" id="KW-1003">Cell membrane</keyword>
<dbReference type="PANTHER" id="PTHR43124">
    <property type="entry name" value="PURINE EFFLUX PUMP PBUE"/>
    <property type="match status" value="1"/>
</dbReference>
<comment type="subcellular location">
    <subcellularLocation>
        <location evidence="1">Cell membrane</location>
        <topology evidence="1">Multi-pass membrane protein</topology>
    </subcellularLocation>
</comment>
<evidence type="ECO:0000256" key="6">
    <source>
        <dbReference type="SAM" id="MobiDB-lite"/>
    </source>
</evidence>
<keyword evidence="5 7" id="KW-0472">Membrane</keyword>
<keyword evidence="3 7" id="KW-0812">Transmembrane</keyword>
<dbReference type="InterPro" id="IPR011701">
    <property type="entry name" value="MFS"/>
</dbReference>
<accession>A0ABT0Y7G6</accession>
<feature type="transmembrane region" description="Helical" evidence="7">
    <location>
        <begin position="357"/>
        <end position="375"/>
    </location>
</feature>
<evidence type="ECO:0000313" key="10">
    <source>
        <dbReference type="Proteomes" id="UP001523216"/>
    </source>
</evidence>
<feature type="transmembrane region" description="Helical" evidence="7">
    <location>
        <begin position="137"/>
        <end position="155"/>
    </location>
</feature>
<feature type="transmembrane region" description="Helical" evidence="7">
    <location>
        <begin position="75"/>
        <end position="94"/>
    </location>
</feature>
<evidence type="ECO:0000256" key="3">
    <source>
        <dbReference type="ARBA" id="ARBA00022692"/>
    </source>
</evidence>
<keyword evidence="4 7" id="KW-1133">Transmembrane helix</keyword>
<evidence type="ECO:0000256" key="2">
    <source>
        <dbReference type="ARBA" id="ARBA00022475"/>
    </source>
</evidence>
<dbReference type="PROSITE" id="PS50850">
    <property type="entry name" value="MFS"/>
    <property type="match status" value="1"/>
</dbReference>
<evidence type="ECO:0000313" key="9">
    <source>
        <dbReference type="EMBL" id="MCM4081985.1"/>
    </source>
</evidence>
<evidence type="ECO:0000259" key="8">
    <source>
        <dbReference type="PROSITE" id="PS50850"/>
    </source>
</evidence>
<feature type="transmembrane region" description="Helical" evidence="7">
    <location>
        <begin position="204"/>
        <end position="224"/>
    </location>
</feature>
<feature type="transmembrane region" description="Helical" evidence="7">
    <location>
        <begin position="45"/>
        <end position="63"/>
    </location>
</feature>
<proteinExistence type="predicted"/>
<dbReference type="InterPro" id="IPR050189">
    <property type="entry name" value="MFS_Efflux_Transporters"/>
</dbReference>
<evidence type="ECO:0000256" key="7">
    <source>
        <dbReference type="SAM" id="Phobius"/>
    </source>
</evidence>
<evidence type="ECO:0000256" key="5">
    <source>
        <dbReference type="ARBA" id="ARBA00023136"/>
    </source>
</evidence>
<dbReference type="InterPro" id="IPR020846">
    <property type="entry name" value="MFS_dom"/>
</dbReference>
<feature type="transmembrane region" description="Helical" evidence="7">
    <location>
        <begin position="161"/>
        <end position="183"/>
    </location>
</feature>
<feature type="transmembrane region" description="Helical" evidence="7">
    <location>
        <begin position="100"/>
        <end position="125"/>
    </location>
</feature>
<feature type="compositionally biased region" description="Low complexity" evidence="6">
    <location>
        <begin position="387"/>
        <end position="396"/>
    </location>
</feature>
<comment type="caution">
    <text evidence="9">The sequence shown here is derived from an EMBL/GenBank/DDBJ whole genome shotgun (WGS) entry which is preliminary data.</text>
</comment>
<dbReference type="Proteomes" id="UP001523216">
    <property type="component" value="Unassembled WGS sequence"/>
</dbReference>
<dbReference type="InterPro" id="IPR036259">
    <property type="entry name" value="MFS_trans_sf"/>
</dbReference>
<dbReference type="Gene3D" id="1.20.1250.20">
    <property type="entry name" value="MFS general substrate transporter like domains"/>
    <property type="match status" value="1"/>
</dbReference>
<gene>
    <name evidence="9" type="ORF">LXN57_30910</name>
</gene>
<evidence type="ECO:0000256" key="1">
    <source>
        <dbReference type="ARBA" id="ARBA00004651"/>
    </source>
</evidence>
<reference evidence="9 10" key="1">
    <citation type="submission" date="2022-06" db="EMBL/GenBank/DDBJ databases">
        <title>Actinoplanes abujensis sp. nov., isolated from Nigerian arid soil.</title>
        <authorList>
            <person name="Ding P."/>
        </authorList>
    </citation>
    <scope>NUCLEOTIDE SEQUENCE [LARGE SCALE GENOMIC DNA]</scope>
    <source>
        <strain evidence="10">TRM88002</strain>
    </source>
</reference>
<feature type="transmembrane region" description="Helical" evidence="7">
    <location>
        <begin position="293"/>
        <end position="317"/>
    </location>
</feature>